<feature type="transmembrane region" description="Helical" evidence="7">
    <location>
        <begin position="132"/>
        <end position="151"/>
    </location>
</feature>
<dbReference type="EMBL" id="CYSF01000002">
    <property type="protein sequence ID" value="CUH83197.1"/>
    <property type="molecule type" value="Genomic_DNA"/>
</dbReference>
<dbReference type="GO" id="GO:0005886">
    <property type="term" value="C:plasma membrane"/>
    <property type="evidence" value="ECO:0007669"/>
    <property type="project" value="UniProtKB-SubCell"/>
</dbReference>
<organism evidence="8 9">
    <name type="scientific">Thalassovita mediterranea</name>
    <dbReference type="NCBI Taxonomy" id="340021"/>
    <lineage>
        <taxon>Bacteria</taxon>
        <taxon>Pseudomonadati</taxon>
        <taxon>Pseudomonadota</taxon>
        <taxon>Alphaproteobacteria</taxon>
        <taxon>Rhodobacterales</taxon>
        <taxon>Roseobacteraceae</taxon>
        <taxon>Thalassovita</taxon>
    </lineage>
</organism>
<dbReference type="Proteomes" id="UP000051681">
    <property type="component" value="Unassembled WGS sequence"/>
</dbReference>
<dbReference type="AlphaFoldDB" id="A0A0P1GLL9"/>
<dbReference type="RefSeq" id="WP_058317354.1">
    <property type="nucleotide sequence ID" value="NZ_CYSF01000002.1"/>
</dbReference>
<sequence length="341" mass="34247">MAVQNNFPSDAHIAKQITSALPGLVFVASVAGAAIALKSILAVPLLGPMVLAMLMGVALRNTLGGMDWAEGGIALAQRPLMRMGIVLLGLQLSLGQICQAGALVFIGIAVLLFATYYSTQFVGRALGVPAGLSRLIGAGTAVCGASAIMAVQGARPARSSDLAYAIACVTLFGTLSMLALPVAAMALGLDGAGYGLWAGAAIHEVGQVVGATNSYSVEAQHWGMMAKLSRVLLLAPLIVVLIRSAGAAVPTAGGKAPAPLPLFVAGFAAMMVLGSTVSLPDAVLTGAAHSSSFLLTMALGAMGLSTDIGALRREGLRPLLLGAFATVFVTLGALALVYIAG</sequence>
<keyword evidence="3" id="KW-1003">Cell membrane</keyword>
<evidence type="ECO:0000256" key="6">
    <source>
        <dbReference type="ARBA" id="ARBA00023136"/>
    </source>
</evidence>
<dbReference type="OrthoDB" id="5393513at2"/>
<dbReference type="PANTHER" id="PTHR30106">
    <property type="entry name" value="INNER MEMBRANE PROTEIN YEIH-RELATED"/>
    <property type="match status" value="1"/>
</dbReference>
<feature type="transmembrane region" description="Helical" evidence="7">
    <location>
        <begin position="260"/>
        <end position="279"/>
    </location>
</feature>
<feature type="transmembrane region" description="Helical" evidence="7">
    <location>
        <begin position="291"/>
        <end position="311"/>
    </location>
</feature>
<comment type="subcellular location">
    <subcellularLocation>
        <location evidence="1">Cell membrane</location>
        <topology evidence="1">Multi-pass membrane protein</topology>
    </subcellularLocation>
</comment>
<evidence type="ECO:0000313" key="8">
    <source>
        <dbReference type="EMBL" id="CUH83197.1"/>
    </source>
</evidence>
<feature type="transmembrane region" description="Helical" evidence="7">
    <location>
        <begin position="231"/>
        <end position="253"/>
    </location>
</feature>
<feature type="transmembrane region" description="Helical" evidence="7">
    <location>
        <begin position="84"/>
        <end position="112"/>
    </location>
</feature>
<evidence type="ECO:0000256" key="5">
    <source>
        <dbReference type="ARBA" id="ARBA00022989"/>
    </source>
</evidence>
<dbReference type="Pfam" id="PF03601">
    <property type="entry name" value="Cons_hypoth698"/>
    <property type="match status" value="1"/>
</dbReference>
<gene>
    <name evidence="8" type="ORF">TM5383_00381</name>
</gene>
<keyword evidence="5 7" id="KW-1133">Transmembrane helix</keyword>
<evidence type="ECO:0000256" key="4">
    <source>
        <dbReference type="ARBA" id="ARBA00022692"/>
    </source>
</evidence>
<keyword evidence="6 7" id="KW-0472">Membrane</keyword>
<keyword evidence="4 7" id="KW-0812">Transmembrane</keyword>
<reference evidence="8 9" key="1">
    <citation type="submission" date="2015-09" db="EMBL/GenBank/DDBJ databases">
        <authorList>
            <consortium name="Swine Surveillance"/>
        </authorList>
    </citation>
    <scope>NUCLEOTIDE SEQUENCE [LARGE SCALE GENOMIC DNA]</scope>
    <source>
        <strain evidence="8 9">CECT 8383</strain>
    </source>
</reference>
<dbReference type="PANTHER" id="PTHR30106:SF2">
    <property type="entry name" value="UPF0324 INNER MEMBRANE PROTEIN YEIH"/>
    <property type="match status" value="1"/>
</dbReference>
<proteinExistence type="inferred from homology"/>
<feature type="transmembrane region" description="Helical" evidence="7">
    <location>
        <begin position="43"/>
        <end position="63"/>
    </location>
</feature>
<evidence type="ECO:0000256" key="3">
    <source>
        <dbReference type="ARBA" id="ARBA00022475"/>
    </source>
</evidence>
<feature type="transmembrane region" description="Helical" evidence="7">
    <location>
        <begin position="20"/>
        <end position="37"/>
    </location>
</feature>
<evidence type="ECO:0000256" key="2">
    <source>
        <dbReference type="ARBA" id="ARBA00007977"/>
    </source>
</evidence>
<evidence type="ECO:0000256" key="7">
    <source>
        <dbReference type="SAM" id="Phobius"/>
    </source>
</evidence>
<evidence type="ECO:0008006" key="10">
    <source>
        <dbReference type="Google" id="ProtNLM"/>
    </source>
</evidence>
<name>A0A0P1GLL9_9RHOB</name>
<accession>A0A0P1GLL9</accession>
<evidence type="ECO:0000313" key="9">
    <source>
        <dbReference type="Proteomes" id="UP000051681"/>
    </source>
</evidence>
<evidence type="ECO:0000256" key="1">
    <source>
        <dbReference type="ARBA" id="ARBA00004651"/>
    </source>
</evidence>
<keyword evidence="9" id="KW-1185">Reference proteome</keyword>
<protein>
    <recommendedName>
        <fullName evidence="10">Sulfate exporter family transporter</fullName>
    </recommendedName>
</protein>
<feature type="transmembrane region" description="Helical" evidence="7">
    <location>
        <begin position="318"/>
        <end position="340"/>
    </location>
</feature>
<dbReference type="InterPro" id="IPR018383">
    <property type="entry name" value="UPF0324_pro"/>
</dbReference>
<comment type="similarity">
    <text evidence="2">Belongs to the UPF0324 family.</text>
</comment>
<feature type="transmembrane region" description="Helical" evidence="7">
    <location>
        <begin position="163"/>
        <end position="187"/>
    </location>
</feature>